<gene>
    <name evidence="1" type="ORF">C4N9_15230</name>
</gene>
<comment type="caution">
    <text evidence="1">The sequence shown here is derived from an EMBL/GenBank/DDBJ whole genome shotgun (WGS) entry which is preliminary data.</text>
</comment>
<sequence length="135" mass="15165">MTELLGGGYLVAQNNICAQFGWAGTHQVLARLQPQGAPGNERNVSQMSLLFGTGTVSFTFNNNGRYRSTQVIDTAAYVWNGPVMPADPTMSFSWYYYGDIPGRWDQELDQLIMEFSNFNEHEGCDMIAYLSLHRP</sequence>
<proteinExistence type="predicted"/>
<dbReference type="EMBL" id="QEYD01000009">
    <property type="protein sequence ID" value="PWE27786.1"/>
    <property type="molecule type" value="Genomic_DNA"/>
</dbReference>
<dbReference type="AlphaFoldDB" id="A0A2U2C7B9"/>
<evidence type="ECO:0000313" key="1">
    <source>
        <dbReference type="EMBL" id="PWE27786.1"/>
    </source>
</evidence>
<reference evidence="1 2" key="1">
    <citation type="submission" date="2018-05" db="EMBL/GenBank/DDBJ databases">
        <title>Pararhodobacter marina sp. nov., isolated from deep-sea water of the Indian Ocean.</title>
        <authorList>
            <person name="Lai Q.Sr."/>
            <person name="Liu X."/>
            <person name="Shao Z."/>
        </authorList>
    </citation>
    <scope>NUCLEOTIDE SEQUENCE [LARGE SCALE GENOMIC DNA]</scope>
    <source>
        <strain evidence="1 2">CIC4N-9</strain>
    </source>
</reference>
<accession>A0A2U2C7B9</accession>
<evidence type="ECO:0008006" key="3">
    <source>
        <dbReference type="Google" id="ProtNLM"/>
    </source>
</evidence>
<keyword evidence="2" id="KW-1185">Reference proteome</keyword>
<protein>
    <recommendedName>
        <fullName evidence="3">DUF3237 domain-containing protein</fullName>
    </recommendedName>
</protein>
<organism evidence="1 2">
    <name type="scientific">Pararhodobacter marinus</name>
    <dbReference type="NCBI Taxonomy" id="2184063"/>
    <lineage>
        <taxon>Bacteria</taxon>
        <taxon>Pseudomonadati</taxon>
        <taxon>Pseudomonadota</taxon>
        <taxon>Alphaproteobacteria</taxon>
        <taxon>Rhodobacterales</taxon>
        <taxon>Paracoccaceae</taxon>
        <taxon>Pararhodobacter</taxon>
    </lineage>
</organism>
<name>A0A2U2C7B9_9RHOB</name>
<evidence type="ECO:0000313" key="2">
    <source>
        <dbReference type="Proteomes" id="UP000244940"/>
    </source>
</evidence>
<dbReference type="Proteomes" id="UP000244940">
    <property type="component" value="Unassembled WGS sequence"/>
</dbReference>